<dbReference type="AlphaFoldDB" id="A0AAD8N8H4"/>
<organism evidence="1 2">
    <name type="scientific">Heracleum sosnowskyi</name>
    <dbReference type="NCBI Taxonomy" id="360622"/>
    <lineage>
        <taxon>Eukaryota</taxon>
        <taxon>Viridiplantae</taxon>
        <taxon>Streptophyta</taxon>
        <taxon>Embryophyta</taxon>
        <taxon>Tracheophyta</taxon>
        <taxon>Spermatophyta</taxon>
        <taxon>Magnoliopsida</taxon>
        <taxon>eudicotyledons</taxon>
        <taxon>Gunneridae</taxon>
        <taxon>Pentapetalae</taxon>
        <taxon>asterids</taxon>
        <taxon>campanulids</taxon>
        <taxon>Apiales</taxon>
        <taxon>Apiaceae</taxon>
        <taxon>Apioideae</taxon>
        <taxon>apioid superclade</taxon>
        <taxon>Tordylieae</taxon>
        <taxon>Tordyliinae</taxon>
        <taxon>Heracleum</taxon>
    </lineage>
</organism>
<protein>
    <submittedName>
        <fullName evidence="1">Uncharacterized protein</fullName>
    </submittedName>
</protein>
<dbReference type="Proteomes" id="UP001237642">
    <property type="component" value="Unassembled WGS sequence"/>
</dbReference>
<reference evidence="1" key="2">
    <citation type="submission" date="2023-05" db="EMBL/GenBank/DDBJ databases">
        <authorList>
            <person name="Schelkunov M.I."/>
        </authorList>
    </citation>
    <scope>NUCLEOTIDE SEQUENCE</scope>
    <source>
        <strain evidence="1">Hsosn_3</strain>
        <tissue evidence="1">Leaf</tissue>
    </source>
</reference>
<accession>A0AAD8N8H4</accession>
<evidence type="ECO:0000313" key="2">
    <source>
        <dbReference type="Proteomes" id="UP001237642"/>
    </source>
</evidence>
<dbReference type="EMBL" id="JAUIZM010000002">
    <property type="protein sequence ID" value="KAK1399751.1"/>
    <property type="molecule type" value="Genomic_DNA"/>
</dbReference>
<gene>
    <name evidence="1" type="ORF">POM88_009614</name>
</gene>
<proteinExistence type="predicted"/>
<keyword evidence="2" id="KW-1185">Reference proteome</keyword>
<reference evidence="1" key="1">
    <citation type="submission" date="2023-02" db="EMBL/GenBank/DDBJ databases">
        <title>Genome of toxic invasive species Heracleum sosnowskyi carries increased number of genes despite the absence of recent whole-genome duplications.</title>
        <authorList>
            <person name="Schelkunov M."/>
            <person name="Shtratnikova V."/>
            <person name="Makarenko M."/>
            <person name="Klepikova A."/>
            <person name="Omelchenko D."/>
            <person name="Novikova G."/>
            <person name="Obukhova E."/>
            <person name="Bogdanov V."/>
            <person name="Penin A."/>
            <person name="Logacheva M."/>
        </authorList>
    </citation>
    <scope>NUCLEOTIDE SEQUENCE</scope>
    <source>
        <strain evidence="1">Hsosn_3</strain>
        <tissue evidence="1">Leaf</tissue>
    </source>
</reference>
<evidence type="ECO:0000313" key="1">
    <source>
        <dbReference type="EMBL" id="KAK1399751.1"/>
    </source>
</evidence>
<sequence>MAVITLNDVLHRCPCLPYSVPSLYILLKFTRTSDWMLLDVTGDARIDRISLYLSNASKKLILWPRKQMCYRGFPLFQWVCANERTVEDGVRFSKLFFYPICFGLT</sequence>
<comment type="caution">
    <text evidence="1">The sequence shown here is derived from an EMBL/GenBank/DDBJ whole genome shotgun (WGS) entry which is preliminary data.</text>
</comment>
<name>A0AAD8N8H4_9APIA</name>